<dbReference type="PROSITE" id="PS50002">
    <property type="entry name" value="SH3"/>
    <property type="match status" value="1"/>
</dbReference>
<feature type="region of interest" description="Disordered" evidence="3">
    <location>
        <begin position="752"/>
        <end position="776"/>
    </location>
</feature>
<reference evidence="5" key="1">
    <citation type="journal article" date="2020" name="BMC Genomics">
        <title>Correction to: Identification and distribution of gene clusters required for synthesis of sphingolipid metabolism inhibitors in diverse species of the filamentous fungus Fusarium.</title>
        <authorList>
            <person name="Kim H.S."/>
            <person name="Lohmar J.M."/>
            <person name="Busman M."/>
            <person name="Brown D.W."/>
            <person name="Naumann T.A."/>
            <person name="Divon H.H."/>
            <person name="Lysoe E."/>
            <person name="Uhlig S."/>
            <person name="Proctor R.H."/>
        </authorList>
    </citation>
    <scope>NUCLEOTIDE SEQUENCE</scope>
    <source>
        <strain evidence="5">NRRL 22465</strain>
    </source>
</reference>
<protein>
    <recommendedName>
        <fullName evidence="4">SH3 domain-containing protein</fullName>
    </recommendedName>
</protein>
<comment type="caution">
    <text evidence="5">The sequence shown here is derived from an EMBL/GenBank/DDBJ whole genome shotgun (WGS) entry which is preliminary data.</text>
</comment>
<evidence type="ECO:0000256" key="1">
    <source>
        <dbReference type="ARBA" id="ARBA00022443"/>
    </source>
</evidence>
<dbReference type="OrthoDB" id="5243589at2759"/>
<evidence type="ECO:0000256" key="2">
    <source>
        <dbReference type="PROSITE-ProRule" id="PRU00192"/>
    </source>
</evidence>
<dbReference type="CDD" id="cd00174">
    <property type="entry name" value="SH3"/>
    <property type="match status" value="1"/>
</dbReference>
<dbReference type="Pfam" id="PF14604">
    <property type="entry name" value="SH3_9"/>
    <property type="match status" value="1"/>
</dbReference>
<sequence>MAAEADHVLLRPLNDVMRWAKLAKSDAAISTDDEQLRTLTLINRSAKALYREGDRALRRLTPLLVNVSPELSDYLKDLTLRNNDVNAQVRAIDTILYDFEDYIEFDTFEKSKFDDLQIATRDLAILLVDKITRFTTESVLDQPSTGFPPLSPSRPGSQLSTRPAGGVLTSVSAPSRLQRRPSQTTDSGPCLDSFSFGHSKKPLAHPPASPVSPASVPFSRQPRIPETDAKQDYFRPLHREPSQAEMLVIASQGLEIQNLTPPSSLVLSSSPVSHQSPRSFIIRDSAGYNFIESPPPSSFVSEHEYTERPAPSGNLDHISPESNYRTFSLNDHQNHKKYHYPVDGQRGQYGTFTHIQATGSSTQSSDGTALRACSVSSSMSKTTDSYSIRSTQGPRKPSDITSDSSLCIMGGLCKGARAFASGGPGRAIRKVGGSESVTGSKEKYSQEMLFGQMLATSTEPFSEPAAQCLNCEYKTPYPQLTLDMDKDPLVNQYARGIVYRSRFLFKSHLAVRGVNSIYFGCVFCDKAKSTCTEGDATVFQTVDLLFRHLSRHTRPLPHVTGVTVVYDNEVSSKGSQDFDLYIPESSPTVPLDLSADELEIIKALPSGRATKDHLRRRNEKPQARPDAVSEVLQFMAGANILGVEYPEKWKGKWCQGWHDGAFGTFPSKIIHLDLPSRANITSLERSPRSGVARWKFEAKKNPPGWLSFSKGDTIHNLAWDDPHAWLWSGSNSRGQTGYFPKSHIAIESIEDGSLQSTRRKRSGEKSRLASMFSKAK</sequence>
<keyword evidence="1 2" id="KW-0728">SH3 domain</keyword>
<feature type="compositionally biased region" description="Polar residues" evidence="3">
    <location>
        <begin position="169"/>
        <end position="187"/>
    </location>
</feature>
<evidence type="ECO:0000313" key="5">
    <source>
        <dbReference type="EMBL" id="KAF4981030.1"/>
    </source>
</evidence>
<dbReference type="Proteomes" id="UP000635477">
    <property type="component" value="Unassembled WGS sequence"/>
</dbReference>
<keyword evidence="6" id="KW-1185">Reference proteome</keyword>
<dbReference type="InterPro" id="IPR036028">
    <property type="entry name" value="SH3-like_dom_sf"/>
</dbReference>
<reference evidence="5" key="2">
    <citation type="submission" date="2020-05" db="EMBL/GenBank/DDBJ databases">
        <authorList>
            <person name="Kim H.-S."/>
            <person name="Proctor R.H."/>
            <person name="Brown D.W."/>
        </authorList>
    </citation>
    <scope>NUCLEOTIDE SEQUENCE</scope>
    <source>
        <strain evidence="5">NRRL 22465</strain>
    </source>
</reference>
<feature type="region of interest" description="Disordered" evidence="3">
    <location>
        <begin position="141"/>
        <end position="231"/>
    </location>
</feature>
<evidence type="ECO:0000259" key="4">
    <source>
        <dbReference type="PROSITE" id="PS50002"/>
    </source>
</evidence>
<evidence type="ECO:0000313" key="6">
    <source>
        <dbReference type="Proteomes" id="UP000635477"/>
    </source>
</evidence>
<feature type="domain" description="SH3" evidence="4">
    <location>
        <begin position="685"/>
        <end position="749"/>
    </location>
</feature>
<feature type="region of interest" description="Disordered" evidence="3">
    <location>
        <begin position="295"/>
        <end position="319"/>
    </location>
</feature>
<dbReference type="EMBL" id="JABEYC010000189">
    <property type="protein sequence ID" value="KAF4981030.1"/>
    <property type="molecule type" value="Genomic_DNA"/>
</dbReference>
<dbReference type="AlphaFoldDB" id="A0A8H4UPJ2"/>
<name>A0A8H4UPJ2_9HYPO</name>
<evidence type="ECO:0000256" key="3">
    <source>
        <dbReference type="SAM" id="MobiDB-lite"/>
    </source>
</evidence>
<dbReference type="SUPFAM" id="SSF50044">
    <property type="entry name" value="SH3-domain"/>
    <property type="match status" value="1"/>
</dbReference>
<dbReference type="InterPro" id="IPR001452">
    <property type="entry name" value="SH3_domain"/>
</dbReference>
<proteinExistence type="predicted"/>
<dbReference type="Gene3D" id="2.30.30.40">
    <property type="entry name" value="SH3 Domains"/>
    <property type="match status" value="1"/>
</dbReference>
<organism evidence="5 6">
    <name type="scientific">Fusarium zealandicum</name>
    <dbReference type="NCBI Taxonomy" id="1053134"/>
    <lineage>
        <taxon>Eukaryota</taxon>
        <taxon>Fungi</taxon>
        <taxon>Dikarya</taxon>
        <taxon>Ascomycota</taxon>
        <taxon>Pezizomycotina</taxon>
        <taxon>Sordariomycetes</taxon>
        <taxon>Hypocreomycetidae</taxon>
        <taxon>Hypocreales</taxon>
        <taxon>Nectriaceae</taxon>
        <taxon>Fusarium</taxon>
        <taxon>Fusarium staphyleae species complex</taxon>
    </lineage>
</organism>
<gene>
    <name evidence="5" type="ORF">FZEAL_3082</name>
</gene>
<accession>A0A8H4UPJ2</accession>